<comment type="caution">
    <text evidence="1">The sequence shown here is derived from an EMBL/GenBank/DDBJ whole genome shotgun (WGS) entry which is preliminary data.</text>
</comment>
<name>A0ABY0IFY5_9BACT</name>
<evidence type="ECO:0000313" key="2">
    <source>
        <dbReference type="Proteomes" id="UP000443582"/>
    </source>
</evidence>
<evidence type="ECO:0000313" key="1">
    <source>
        <dbReference type="EMBL" id="RZF21495.1"/>
    </source>
</evidence>
<protein>
    <recommendedName>
        <fullName evidence="3">ATP-grasp domain-containing protein</fullName>
    </recommendedName>
</protein>
<dbReference type="SUPFAM" id="SSF56059">
    <property type="entry name" value="Glutathione synthetase ATP-binding domain-like"/>
    <property type="match status" value="1"/>
</dbReference>
<reference evidence="2" key="1">
    <citation type="journal article" date="2019" name="Int. J. Syst. Evol. Microbiol.">
        <title>Halobacteriovorax valvorus sp. nov., a novel prokaryotic predator isolated from coastal seawater of China.</title>
        <authorList>
            <person name="Chen M.-X."/>
        </authorList>
    </citation>
    <scope>NUCLEOTIDE SEQUENCE [LARGE SCALE GENOMIC DNA]</scope>
    <source>
        <strain evidence="2">BL9</strain>
    </source>
</reference>
<sequence length="485" mass="55650">MLTTKTVKLRKVERIRPDNFEQEDHFYPKALNSQLHPLVSNFLNLDHERIIKRYSHLNPQICTDTLRDILSYETQHFFWGGSDLFYVTTEAGNRRMVILETNSCPSGQKSMPPRTDADEHRGYKFLIENSFIPALKKRKKRLPKGSLAVIYDKNYMETSGYASTIADLTGEDVYLIPHFHGEEQFITFEDGVMQLKLETGEIIPIRAAFRYVTQKPWNRIPATTKTFIYNSTRVCLAGGRNKLLANKAYELYNSELAESGLRINMPETIKDVNKLAVPLWVQKFGGKAVIKIPYSNAGQGVFTVTNQDELDAFMQMDYPYDQFIVQSLIGHYEWSSTSEHGKFFHIGTVPNKKGNIYIADLRLMVYNSPSKGFMPCAVYARRARKPLEADYPKNSWDVLGTNLSVKTGENQWDSDTSRLMLMDRKDFNSLGIGTDDLIEAYIQTVLTIVAIDKMAQYLSNKKGGFKKKLFKTLDNDESLFNEIMF</sequence>
<organism evidence="1 2">
    <name type="scientific">Halobacteriovorax vibrionivorans</name>
    <dbReference type="NCBI Taxonomy" id="2152716"/>
    <lineage>
        <taxon>Bacteria</taxon>
        <taxon>Pseudomonadati</taxon>
        <taxon>Bdellovibrionota</taxon>
        <taxon>Bacteriovoracia</taxon>
        <taxon>Bacteriovoracales</taxon>
        <taxon>Halobacteriovoraceae</taxon>
        <taxon>Halobacteriovorax</taxon>
    </lineage>
</organism>
<gene>
    <name evidence="1" type="ORF">DAY19_07345</name>
</gene>
<proteinExistence type="predicted"/>
<evidence type="ECO:0008006" key="3">
    <source>
        <dbReference type="Google" id="ProtNLM"/>
    </source>
</evidence>
<keyword evidence="2" id="KW-1185">Reference proteome</keyword>
<dbReference type="Proteomes" id="UP000443582">
    <property type="component" value="Unassembled WGS sequence"/>
</dbReference>
<accession>A0ABY0IFY5</accession>
<dbReference type="EMBL" id="QDKL01000002">
    <property type="protein sequence ID" value="RZF21495.1"/>
    <property type="molecule type" value="Genomic_DNA"/>
</dbReference>